<dbReference type="PANTHER" id="PTHR24567:SF28">
    <property type="entry name" value="LISTERIOLYSIN REGULATORY PROTEIN"/>
    <property type="match status" value="1"/>
</dbReference>
<keyword evidence="2" id="KW-0238">DNA-binding</keyword>
<dbReference type="InterPro" id="IPR000595">
    <property type="entry name" value="cNMP-bd_dom"/>
</dbReference>
<proteinExistence type="predicted"/>
<gene>
    <name evidence="6" type="ORF">CAT723_18420</name>
</gene>
<dbReference type="InterPro" id="IPR018490">
    <property type="entry name" value="cNMP-bd_dom_sf"/>
</dbReference>
<accession>A0AAV5G3B9</accession>
<organism evidence="6 7">
    <name type="scientific">Corynebacterium ammoniagenes</name>
    <name type="common">Brevibacterium ammoniagenes</name>
    <dbReference type="NCBI Taxonomy" id="1697"/>
    <lineage>
        <taxon>Bacteria</taxon>
        <taxon>Bacillati</taxon>
        <taxon>Actinomycetota</taxon>
        <taxon>Actinomycetes</taxon>
        <taxon>Mycobacteriales</taxon>
        <taxon>Corynebacteriaceae</taxon>
        <taxon>Corynebacterium</taxon>
    </lineage>
</organism>
<dbReference type="EMBL" id="BQKK01000004">
    <property type="protein sequence ID" value="GJN43363.1"/>
    <property type="molecule type" value="Genomic_DNA"/>
</dbReference>
<dbReference type="GO" id="GO:0003700">
    <property type="term" value="F:DNA-binding transcription factor activity"/>
    <property type="evidence" value="ECO:0007669"/>
    <property type="project" value="TreeGrafter"/>
</dbReference>
<protein>
    <submittedName>
        <fullName evidence="6">Catabolite gene activator</fullName>
    </submittedName>
</protein>
<dbReference type="SUPFAM" id="SSF51206">
    <property type="entry name" value="cAMP-binding domain-like"/>
    <property type="match status" value="1"/>
</dbReference>
<dbReference type="PROSITE" id="PS50042">
    <property type="entry name" value="CNMP_BINDING_3"/>
    <property type="match status" value="1"/>
</dbReference>
<name>A0AAV5G3B9_CORAM</name>
<dbReference type="SUPFAM" id="SSF46785">
    <property type="entry name" value="Winged helix' DNA-binding domain"/>
    <property type="match status" value="1"/>
</dbReference>
<keyword evidence="3" id="KW-0804">Transcription</keyword>
<dbReference type="InterPro" id="IPR014710">
    <property type="entry name" value="RmlC-like_jellyroll"/>
</dbReference>
<dbReference type="Gene3D" id="2.60.120.10">
    <property type="entry name" value="Jelly Rolls"/>
    <property type="match status" value="1"/>
</dbReference>
<dbReference type="PROSITE" id="PS51063">
    <property type="entry name" value="HTH_CRP_2"/>
    <property type="match status" value="1"/>
</dbReference>
<dbReference type="InterPro" id="IPR050397">
    <property type="entry name" value="Env_Response_Regulators"/>
</dbReference>
<evidence type="ECO:0000256" key="1">
    <source>
        <dbReference type="ARBA" id="ARBA00023015"/>
    </source>
</evidence>
<dbReference type="CDD" id="cd00038">
    <property type="entry name" value="CAP_ED"/>
    <property type="match status" value="1"/>
</dbReference>
<feature type="domain" description="Cyclic nucleotide-binding" evidence="4">
    <location>
        <begin position="30"/>
        <end position="101"/>
    </location>
</feature>
<feature type="domain" description="HTH crp-type" evidence="5">
    <location>
        <begin position="163"/>
        <end position="237"/>
    </location>
</feature>
<dbReference type="GO" id="GO:0003677">
    <property type="term" value="F:DNA binding"/>
    <property type="evidence" value="ECO:0007669"/>
    <property type="project" value="UniProtKB-KW"/>
</dbReference>
<dbReference type="Proteomes" id="UP001054925">
    <property type="component" value="Unassembled WGS sequence"/>
</dbReference>
<dbReference type="SMART" id="SM00100">
    <property type="entry name" value="cNMP"/>
    <property type="match status" value="1"/>
</dbReference>
<dbReference type="PRINTS" id="PR00034">
    <property type="entry name" value="HTHCRP"/>
</dbReference>
<dbReference type="Pfam" id="PF13545">
    <property type="entry name" value="HTH_Crp_2"/>
    <property type="match status" value="1"/>
</dbReference>
<comment type="caution">
    <text evidence="6">The sequence shown here is derived from an EMBL/GenBank/DDBJ whole genome shotgun (WGS) entry which is preliminary data.</text>
</comment>
<evidence type="ECO:0000313" key="6">
    <source>
        <dbReference type="EMBL" id="GJN43363.1"/>
    </source>
</evidence>
<dbReference type="InterPro" id="IPR036388">
    <property type="entry name" value="WH-like_DNA-bd_sf"/>
</dbReference>
<evidence type="ECO:0000256" key="2">
    <source>
        <dbReference type="ARBA" id="ARBA00023125"/>
    </source>
</evidence>
<evidence type="ECO:0000256" key="3">
    <source>
        <dbReference type="ARBA" id="ARBA00023163"/>
    </source>
</evidence>
<dbReference type="RefSeq" id="WP_147581092.1">
    <property type="nucleotide sequence ID" value="NZ_BQKK01000004.1"/>
</dbReference>
<evidence type="ECO:0000259" key="5">
    <source>
        <dbReference type="PROSITE" id="PS51063"/>
    </source>
</evidence>
<dbReference type="Gene3D" id="1.10.10.10">
    <property type="entry name" value="Winged helix-like DNA-binding domain superfamily/Winged helix DNA-binding domain"/>
    <property type="match status" value="1"/>
</dbReference>
<dbReference type="InterPro" id="IPR012318">
    <property type="entry name" value="HTH_CRP"/>
</dbReference>
<dbReference type="InterPro" id="IPR036390">
    <property type="entry name" value="WH_DNA-bd_sf"/>
</dbReference>
<dbReference type="PANTHER" id="PTHR24567">
    <property type="entry name" value="CRP FAMILY TRANSCRIPTIONAL REGULATORY PROTEIN"/>
    <property type="match status" value="1"/>
</dbReference>
<dbReference type="GO" id="GO:0005829">
    <property type="term" value="C:cytosol"/>
    <property type="evidence" value="ECO:0007669"/>
    <property type="project" value="TreeGrafter"/>
</dbReference>
<reference evidence="6" key="1">
    <citation type="submission" date="2021-12" db="EMBL/GenBank/DDBJ databases">
        <title>Draft genome sequence of Corynebacterium ammoniagenes strain T-723.</title>
        <authorList>
            <person name="Matsuzawa M."/>
            <person name="Hiratani M."/>
            <person name="Abe I."/>
            <person name="Tsuji Y."/>
            <person name="Nakamura J."/>
        </authorList>
    </citation>
    <scope>NUCLEOTIDE SEQUENCE</scope>
    <source>
        <strain evidence="6">T-723</strain>
    </source>
</reference>
<evidence type="ECO:0000313" key="7">
    <source>
        <dbReference type="Proteomes" id="UP001054925"/>
    </source>
</evidence>
<dbReference type="SMART" id="SM00419">
    <property type="entry name" value="HTH_CRP"/>
    <property type="match status" value="1"/>
</dbReference>
<keyword evidence="1" id="KW-0805">Transcription regulation</keyword>
<dbReference type="AlphaFoldDB" id="A0AAV5G3B9"/>
<dbReference type="Pfam" id="PF00027">
    <property type="entry name" value="cNMP_binding"/>
    <property type="match status" value="1"/>
</dbReference>
<sequence length="246" mass="26883">MSANPVRPNCARPHSCSLDVRLDAMARSPLTRELKPEEHLDLDSFVTSWAWSEGDPLMTAGQKVSGSYLIVAGRVRVVRDTIDGREITVDIASPGDIIGPLETNPSYAVDSAWAMETTCALYLPADRLAEVIARHPALAVAIVQMQHTRLAQARDRDVNQSAKTVVQRVATVLLRLDAKLGDLRPDGSSLLQVRLRRDDIAGMAGTTLESTSRAMSQMKKDGLIDSGREWVSIIDTQALERIVDGE</sequence>
<evidence type="ECO:0000259" key="4">
    <source>
        <dbReference type="PROSITE" id="PS50042"/>
    </source>
</evidence>